<protein>
    <submittedName>
        <fullName evidence="1">Uncharacterized protein</fullName>
    </submittedName>
</protein>
<dbReference type="EMBL" id="CFGT01000026">
    <property type="protein sequence ID" value="CEY65437.1"/>
    <property type="molecule type" value="Genomic_DNA"/>
</dbReference>
<gene>
    <name evidence="1" type="ORF">ERS020247_01837</name>
</gene>
<organism evidence="1 2">
    <name type="scientific">Streptococcus pseudopneumoniae</name>
    <dbReference type="NCBI Taxonomy" id="257758"/>
    <lineage>
        <taxon>Bacteria</taxon>
        <taxon>Bacillati</taxon>
        <taxon>Bacillota</taxon>
        <taxon>Bacilli</taxon>
        <taxon>Lactobacillales</taxon>
        <taxon>Streptococcaceae</taxon>
        <taxon>Streptococcus</taxon>
    </lineage>
</organism>
<evidence type="ECO:0000313" key="1">
    <source>
        <dbReference type="EMBL" id="CEY65437.1"/>
    </source>
</evidence>
<name>A0A2P0A229_9STRE</name>
<reference evidence="1 2" key="1">
    <citation type="submission" date="2015-03" db="EMBL/GenBank/DDBJ databases">
        <authorList>
            <consortium name="Pathogen Informatics"/>
        </authorList>
    </citation>
    <scope>NUCLEOTIDE SEQUENCE [LARGE SCALE GENOMIC DNA]</scope>
    <source>
        <strain evidence="1 2">SMRU737</strain>
    </source>
</reference>
<accession>A0A2P0A229</accession>
<dbReference type="AlphaFoldDB" id="A0A2P0A229"/>
<evidence type="ECO:0000313" key="2">
    <source>
        <dbReference type="Proteomes" id="UP000048179"/>
    </source>
</evidence>
<dbReference type="Proteomes" id="UP000048179">
    <property type="component" value="Unassembled WGS sequence"/>
</dbReference>
<sequence length="43" mass="5099">MESVEIVELIKVTFKRGKGTEDDPIRVVTQYWDKENVLIFEKD</sequence>
<proteinExistence type="predicted"/>
<dbReference type="RefSeq" id="WP_258953754.1">
    <property type="nucleotide sequence ID" value="NZ_CFGT01000026.1"/>
</dbReference>